<dbReference type="SUPFAM" id="SSF46689">
    <property type="entry name" value="Homeodomain-like"/>
    <property type="match status" value="1"/>
</dbReference>
<evidence type="ECO:0000256" key="3">
    <source>
        <dbReference type="ARBA" id="ARBA00023125"/>
    </source>
</evidence>
<dbReference type="InterPro" id="IPR009057">
    <property type="entry name" value="Homeodomain-like_sf"/>
</dbReference>
<dbReference type="Pfam" id="PF08361">
    <property type="entry name" value="TetR_C_2"/>
    <property type="match status" value="1"/>
</dbReference>
<evidence type="ECO:0000313" key="7">
    <source>
        <dbReference type="EMBL" id="PIO97951.1"/>
    </source>
</evidence>
<dbReference type="OrthoDB" id="9798857at2"/>
<reference evidence="7 8" key="1">
    <citation type="submission" date="2017-08" db="EMBL/GenBank/DDBJ databases">
        <title>Pleomorphomonas carboxidotrophicus sp. nov., a new mesophilic hydrogenogenic carboxidotroph.</title>
        <authorList>
            <person name="Esquivel-Elizondo S."/>
            <person name="Krajmalnik-Brown R."/>
            <person name="Maldonado J."/>
        </authorList>
    </citation>
    <scope>NUCLEOTIDE SEQUENCE [LARGE SCALE GENOMIC DNA]</scope>
    <source>
        <strain evidence="7 8">SVCO-16</strain>
    </source>
</reference>
<protein>
    <recommendedName>
        <fullName evidence="6">HTH tetR-type domain-containing protein</fullName>
    </recommendedName>
</protein>
<dbReference type="SUPFAM" id="SSF48498">
    <property type="entry name" value="Tetracyclin repressor-like, C-terminal domain"/>
    <property type="match status" value="1"/>
</dbReference>
<evidence type="ECO:0000256" key="4">
    <source>
        <dbReference type="ARBA" id="ARBA00023163"/>
    </source>
</evidence>
<keyword evidence="3 5" id="KW-0238">DNA-binding</keyword>
<dbReference type="PROSITE" id="PS50977">
    <property type="entry name" value="HTH_TETR_2"/>
    <property type="match status" value="1"/>
</dbReference>
<dbReference type="Pfam" id="PF00440">
    <property type="entry name" value="TetR_N"/>
    <property type="match status" value="1"/>
</dbReference>
<proteinExistence type="predicted"/>
<name>A0A2G9WTC2_9HYPH</name>
<dbReference type="Gene3D" id="1.10.357.10">
    <property type="entry name" value="Tetracycline Repressor, domain 2"/>
    <property type="match status" value="1"/>
</dbReference>
<dbReference type="GO" id="GO:0003700">
    <property type="term" value="F:DNA-binding transcription factor activity"/>
    <property type="evidence" value="ECO:0007669"/>
    <property type="project" value="TreeGrafter"/>
</dbReference>
<keyword evidence="8" id="KW-1185">Reference proteome</keyword>
<gene>
    <name evidence="7" type="ORF">CJ014_17660</name>
</gene>
<evidence type="ECO:0000259" key="6">
    <source>
        <dbReference type="PROSITE" id="PS50977"/>
    </source>
</evidence>
<dbReference type="InterPro" id="IPR036271">
    <property type="entry name" value="Tet_transcr_reg_TetR-rel_C_sf"/>
</dbReference>
<feature type="domain" description="HTH tetR-type" evidence="6">
    <location>
        <begin position="23"/>
        <end position="83"/>
    </location>
</feature>
<evidence type="ECO:0000256" key="1">
    <source>
        <dbReference type="ARBA" id="ARBA00022491"/>
    </source>
</evidence>
<evidence type="ECO:0000256" key="2">
    <source>
        <dbReference type="ARBA" id="ARBA00023015"/>
    </source>
</evidence>
<feature type="DNA-binding region" description="H-T-H motif" evidence="5">
    <location>
        <begin position="46"/>
        <end position="65"/>
    </location>
</feature>
<evidence type="ECO:0000313" key="8">
    <source>
        <dbReference type="Proteomes" id="UP000231070"/>
    </source>
</evidence>
<accession>A0A2G9WTC2</accession>
<dbReference type="PANTHER" id="PTHR30055:SF240">
    <property type="entry name" value="HTH-TYPE TRANSCRIPTIONAL REGULATOR ACRR"/>
    <property type="match status" value="1"/>
</dbReference>
<dbReference type="Proteomes" id="UP000231070">
    <property type="component" value="Unassembled WGS sequence"/>
</dbReference>
<organism evidence="7 8">
    <name type="scientific">Pleomorphomonas carboxyditropha</name>
    <dbReference type="NCBI Taxonomy" id="2023338"/>
    <lineage>
        <taxon>Bacteria</taxon>
        <taxon>Pseudomonadati</taxon>
        <taxon>Pseudomonadota</taxon>
        <taxon>Alphaproteobacteria</taxon>
        <taxon>Hyphomicrobiales</taxon>
        <taxon>Pleomorphomonadaceae</taxon>
        <taxon>Pleomorphomonas</taxon>
    </lineage>
</organism>
<evidence type="ECO:0000256" key="5">
    <source>
        <dbReference type="PROSITE-ProRule" id="PRU00335"/>
    </source>
</evidence>
<dbReference type="PANTHER" id="PTHR30055">
    <property type="entry name" value="HTH-TYPE TRANSCRIPTIONAL REGULATOR RUTR"/>
    <property type="match status" value="1"/>
</dbReference>
<keyword evidence="4" id="KW-0804">Transcription</keyword>
<sequence>MHVCKRPQRMCIDMPRRTKPEAEHTRETVLDAAIQVFLDQGVARATLEDIGRVAGTTRGAVYWHFHSKINLLIAIDERVRLFGEEVLAKVGSYSGPDPLGELGRALIAAFEIIESDPHLRPMLTVLLLRCEYTSEMAPMRERQQRSNEALRAELGRISRLAATAGLLAPPWRPETAVTALRALLAGLIHNWLQDAEFRLAVDGGDAVRSLMMSMGVSSPSAAARSTSEA</sequence>
<keyword evidence="2" id="KW-0805">Transcription regulation</keyword>
<dbReference type="InterPro" id="IPR013572">
    <property type="entry name" value="Tscrpt_reg_MAATS_C"/>
</dbReference>
<dbReference type="PRINTS" id="PR00455">
    <property type="entry name" value="HTHTETR"/>
</dbReference>
<dbReference type="InterPro" id="IPR050109">
    <property type="entry name" value="HTH-type_TetR-like_transc_reg"/>
</dbReference>
<dbReference type="InterPro" id="IPR001647">
    <property type="entry name" value="HTH_TetR"/>
</dbReference>
<dbReference type="AlphaFoldDB" id="A0A2G9WTC2"/>
<dbReference type="EMBL" id="NQVN01000013">
    <property type="protein sequence ID" value="PIO97951.1"/>
    <property type="molecule type" value="Genomic_DNA"/>
</dbReference>
<comment type="caution">
    <text evidence="7">The sequence shown here is derived from an EMBL/GenBank/DDBJ whole genome shotgun (WGS) entry which is preliminary data.</text>
</comment>
<keyword evidence="1" id="KW-0678">Repressor</keyword>
<dbReference type="GO" id="GO:0000976">
    <property type="term" value="F:transcription cis-regulatory region binding"/>
    <property type="evidence" value="ECO:0007669"/>
    <property type="project" value="TreeGrafter"/>
</dbReference>